<keyword evidence="9" id="KW-0547">Nucleotide-binding</keyword>
<dbReference type="GO" id="GO:0000166">
    <property type="term" value="F:nucleotide binding"/>
    <property type="evidence" value="ECO:0007669"/>
    <property type="project" value="UniProtKB-KW"/>
</dbReference>
<reference evidence="19" key="1">
    <citation type="submission" date="2017-01" db="EMBL/GenBank/DDBJ databases">
        <title>High-throughput sequencing uncovers low homogeneity in the biogeography of single-stranded DNA viruses.</title>
        <authorList>
            <person name="Pearson V.M."/>
            <person name="Rokyta D.R."/>
        </authorList>
    </citation>
    <scope>NUCLEOTIDE SEQUENCE</scope>
</reference>
<evidence type="ECO:0000256" key="10">
    <source>
        <dbReference type="ARBA" id="ARBA00022759"/>
    </source>
</evidence>
<sequence>MIRQNPKQTSKYWCYTLNNPAPNYELPPADLWTYHIYGREVGESGTPHLQGYIEMYKPYTFVSMKNLLPGAHIEKRQGSGQQASDYCKKDGDYTENGTLAPPRGYAGGAATKRRYEEAFETAINGDMNDIDKDLLTRHYHAYKRIKQDNPTPPEALDNVCGLWYVGPPNTGKSYAARERYPNLYDKPANKWFDGYRGEDTVLIDDFDMNHKVLGHHLKRWADRYAFPAEQKGTTIAIRPQRIIVTSNYYIEEIFSEDKVLVEALKRRFTVEEFSEIHTADK</sequence>
<dbReference type="GO" id="GO:0004519">
    <property type="term" value="F:endonuclease activity"/>
    <property type="evidence" value="ECO:0007669"/>
    <property type="project" value="UniProtKB-KW"/>
</dbReference>
<dbReference type="GO" id="GO:0046872">
    <property type="term" value="F:metal ion binding"/>
    <property type="evidence" value="ECO:0007669"/>
    <property type="project" value="UniProtKB-KW"/>
</dbReference>
<accession>A0A2K9LSS3</accession>
<evidence type="ECO:0000256" key="3">
    <source>
        <dbReference type="ARBA" id="ARBA00008545"/>
    </source>
</evidence>
<evidence type="ECO:0000313" key="19">
    <source>
        <dbReference type="EMBL" id="AUM61928.1"/>
    </source>
</evidence>
<feature type="domain" description="CRESS-DNA virus Rep endonuclease" evidence="18">
    <location>
        <begin position="7"/>
        <end position="99"/>
    </location>
</feature>
<evidence type="ECO:0000256" key="6">
    <source>
        <dbReference type="ARBA" id="ARBA00022705"/>
    </source>
</evidence>
<keyword evidence="10" id="KW-0255">Endonuclease</keyword>
<dbReference type="PROSITE" id="PS52020">
    <property type="entry name" value="CRESS_DNA_REP"/>
    <property type="match status" value="1"/>
</dbReference>
<evidence type="ECO:0000256" key="1">
    <source>
        <dbReference type="ARBA" id="ARBA00001936"/>
    </source>
</evidence>
<dbReference type="GO" id="GO:0016779">
    <property type="term" value="F:nucleotidyltransferase activity"/>
    <property type="evidence" value="ECO:0007669"/>
    <property type="project" value="UniProtKB-KW"/>
</dbReference>
<keyword evidence="8" id="KW-0479">Metal-binding</keyword>
<name>A0A2K9LSS3_9VIRU</name>
<dbReference type="Gene3D" id="3.40.50.300">
    <property type="entry name" value="P-loop containing nucleotide triphosphate hydrolases"/>
    <property type="match status" value="1"/>
</dbReference>
<keyword evidence="6" id="KW-0235">DNA replication</keyword>
<dbReference type="SUPFAM" id="SSF52540">
    <property type="entry name" value="P-loop containing nucleoside triphosphate hydrolases"/>
    <property type="match status" value="1"/>
</dbReference>
<dbReference type="GO" id="GO:0042025">
    <property type="term" value="C:host cell nucleus"/>
    <property type="evidence" value="ECO:0007669"/>
    <property type="project" value="UniProtKB-SubCell"/>
</dbReference>
<dbReference type="GO" id="GO:0003724">
    <property type="term" value="F:RNA helicase activity"/>
    <property type="evidence" value="ECO:0007669"/>
    <property type="project" value="InterPro"/>
</dbReference>
<evidence type="ECO:0000256" key="12">
    <source>
        <dbReference type="ARBA" id="ARBA00023124"/>
    </source>
</evidence>
<dbReference type="Pfam" id="PF02407">
    <property type="entry name" value="Viral_Rep"/>
    <property type="match status" value="1"/>
</dbReference>
<dbReference type="GO" id="GO:0016787">
    <property type="term" value="F:hydrolase activity"/>
    <property type="evidence" value="ECO:0007669"/>
    <property type="project" value="UniProtKB-KW"/>
</dbReference>
<proteinExistence type="inferred from homology"/>
<dbReference type="EMBL" id="KY487930">
    <property type="protein sequence ID" value="AUM61928.1"/>
    <property type="molecule type" value="Genomic_DNA"/>
</dbReference>
<dbReference type="GO" id="GO:0006260">
    <property type="term" value="P:DNA replication"/>
    <property type="evidence" value="ECO:0007669"/>
    <property type="project" value="UniProtKB-KW"/>
</dbReference>
<keyword evidence="14" id="KW-0511">Multifunctional enzyme</keyword>
<dbReference type="InterPro" id="IPR049912">
    <property type="entry name" value="CRESS_DNA_REP"/>
</dbReference>
<comment type="cofactor">
    <cofactor evidence="1">
        <name>Mn(2+)</name>
        <dbReference type="ChEBI" id="CHEBI:29035"/>
    </cofactor>
</comment>
<dbReference type="GO" id="GO:0003723">
    <property type="term" value="F:RNA binding"/>
    <property type="evidence" value="ECO:0007669"/>
    <property type="project" value="InterPro"/>
</dbReference>
<comment type="catalytic activity">
    <reaction evidence="17">
        <text>ATP + H2O = ADP + phosphate + H(+)</text>
        <dbReference type="Rhea" id="RHEA:13065"/>
        <dbReference type="ChEBI" id="CHEBI:15377"/>
        <dbReference type="ChEBI" id="CHEBI:15378"/>
        <dbReference type="ChEBI" id="CHEBI:30616"/>
        <dbReference type="ChEBI" id="CHEBI:43474"/>
        <dbReference type="ChEBI" id="CHEBI:456216"/>
    </reaction>
</comment>
<evidence type="ECO:0000256" key="16">
    <source>
        <dbReference type="ARBA" id="ARBA00032243"/>
    </source>
</evidence>
<dbReference type="InterPro" id="IPR027417">
    <property type="entry name" value="P-loop_NTPase"/>
</dbReference>
<evidence type="ECO:0000256" key="15">
    <source>
        <dbReference type="ARBA" id="ARBA00030754"/>
    </source>
</evidence>
<evidence type="ECO:0000259" key="18">
    <source>
        <dbReference type="PROSITE" id="PS52020"/>
    </source>
</evidence>
<evidence type="ECO:0000256" key="4">
    <source>
        <dbReference type="ARBA" id="ARBA00022679"/>
    </source>
</evidence>
<evidence type="ECO:0000256" key="8">
    <source>
        <dbReference type="ARBA" id="ARBA00022723"/>
    </source>
</evidence>
<keyword evidence="13" id="KW-0238">DNA-binding</keyword>
<evidence type="ECO:0000256" key="14">
    <source>
        <dbReference type="ARBA" id="ARBA00023268"/>
    </source>
</evidence>
<comment type="subcellular location">
    <subcellularLocation>
        <location evidence="2">Host nucleus</location>
    </subcellularLocation>
</comment>
<keyword evidence="4" id="KW-0808">Transferase</keyword>
<comment type="similarity">
    <text evidence="3">Belongs to the nanoviruses/circoviruses replication-associated protein family.</text>
</comment>
<dbReference type="Pfam" id="PF00910">
    <property type="entry name" value="RNA_helicase"/>
    <property type="match status" value="1"/>
</dbReference>
<dbReference type="GO" id="GO:0003677">
    <property type="term" value="F:DNA binding"/>
    <property type="evidence" value="ECO:0007669"/>
    <property type="project" value="UniProtKB-KW"/>
</dbReference>
<protein>
    <recommendedName>
        <fullName evidence="15">ATP-dependent helicase Rep</fullName>
    </recommendedName>
    <alternativeName>
        <fullName evidence="16">RepP</fullName>
    </alternativeName>
</protein>
<evidence type="ECO:0000256" key="17">
    <source>
        <dbReference type="ARBA" id="ARBA00049360"/>
    </source>
</evidence>
<gene>
    <name evidence="19" type="primary">Rep</name>
</gene>
<organism evidence="19">
    <name type="scientific">uncultured virus</name>
    <dbReference type="NCBI Taxonomy" id="340016"/>
    <lineage>
        <taxon>Viruses</taxon>
        <taxon>environmental samples</taxon>
    </lineage>
</organism>
<evidence type="ECO:0000256" key="7">
    <source>
        <dbReference type="ARBA" id="ARBA00022722"/>
    </source>
</evidence>
<evidence type="ECO:0000256" key="9">
    <source>
        <dbReference type="ARBA" id="ARBA00022741"/>
    </source>
</evidence>
<dbReference type="Gene3D" id="3.40.1310.20">
    <property type="match status" value="1"/>
</dbReference>
<dbReference type="InterPro" id="IPR000605">
    <property type="entry name" value="Helicase_SF3_ssDNA/RNA_vir"/>
</dbReference>
<evidence type="ECO:0000256" key="13">
    <source>
        <dbReference type="ARBA" id="ARBA00023125"/>
    </source>
</evidence>
<evidence type="ECO:0000256" key="2">
    <source>
        <dbReference type="ARBA" id="ARBA00004147"/>
    </source>
</evidence>
<evidence type="ECO:0000256" key="11">
    <source>
        <dbReference type="ARBA" id="ARBA00022801"/>
    </source>
</evidence>
<keyword evidence="12" id="KW-0190">Covalent protein-DNA linkage</keyword>
<keyword evidence="11" id="KW-0378">Hydrolase</keyword>
<keyword evidence="5" id="KW-0548">Nucleotidyltransferase</keyword>
<evidence type="ECO:0000256" key="5">
    <source>
        <dbReference type="ARBA" id="ARBA00022695"/>
    </source>
</evidence>
<keyword evidence="7" id="KW-0540">Nuclease</keyword>